<accession>A0A1B6MTD9</accession>
<dbReference type="AlphaFoldDB" id="A0A1B6MTD9"/>
<name>A0A1B6MTD9_9HEMI</name>
<evidence type="ECO:0000313" key="4">
    <source>
        <dbReference type="EMBL" id="JAT39178.1"/>
    </source>
</evidence>
<dbReference type="PRINTS" id="PR00081">
    <property type="entry name" value="GDHRDH"/>
</dbReference>
<dbReference type="FunFam" id="3.40.50.720:FF:000047">
    <property type="entry name" value="NADP-dependent L-serine/L-allo-threonine dehydrogenase"/>
    <property type="match status" value="1"/>
</dbReference>
<dbReference type="Pfam" id="PF00106">
    <property type="entry name" value="adh_short"/>
    <property type="match status" value="1"/>
</dbReference>
<evidence type="ECO:0008006" key="5">
    <source>
        <dbReference type="Google" id="ProtNLM"/>
    </source>
</evidence>
<dbReference type="GO" id="GO:0016616">
    <property type="term" value="F:oxidoreductase activity, acting on the CH-OH group of donors, NAD or NADP as acceptor"/>
    <property type="evidence" value="ECO:0007669"/>
    <property type="project" value="UniProtKB-ARBA"/>
</dbReference>
<dbReference type="PANTHER" id="PTHR43115:SF4">
    <property type="entry name" value="DEHYDROGENASE_REDUCTASE SDR FAMILY MEMBER 11"/>
    <property type="match status" value="1"/>
</dbReference>
<evidence type="ECO:0000256" key="3">
    <source>
        <dbReference type="RuleBase" id="RU000363"/>
    </source>
</evidence>
<dbReference type="InterPro" id="IPR036291">
    <property type="entry name" value="NAD(P)-bd_dom_sf"/>
</dbReference>
<organism evidence="4">
    <name type="scientific">Graphocephala atropunctata</name>
    <dbReference type="NCBI Taxonomy" id="36148"/>
    <lineage>
        <taxon>Eukaryota</taxon>
        <taxon>Metazoa</taxon>
        <taxon>Ecdysozoa</taxon>
        <taxon>Arthropoda</taxon>
        <taxon>Hexapoda</taxon>
        <taxon>Insecta</taxon>
        <taxon>Pterygota</taxon>
        <taxon>Neoptera</taxon>
        <taxon>Paraneoptera</taxon>
        <taxon>Hemiptera</taxon>
        <taxon>Auchenorrhyncha</taxon>
        <taxon>Membracoidea</taxon>
        <taxon>Cicadellidae</taxon>
        <taxon>Cicadellinae</taxon>
        <taxon>Cicadellini</taxon>
        <taxon>Graphocephala</taxon>
    </lineage>
</organism>
<comment type="similarity">
    <text evidence="1 3">Belongs to the short-chain dehydrogenases/reductases (SDR) family.</text>
</comment>
<keyword evidence="2" id="KW-0560">Oxidoreductase</keyword>
<dbReference type="PRINTS" id="PR00080">
    <property type="entry name" value="SDRFAMILY"/>
</dbReference>
<protein>
    <recommendedName>
        <fullName evidence="5">Dehydrogenase</fullName>
    </recommendedName>
</protein>
<dbReference type="SUPFAM" id="SSF51735">
    <property type="entry name" value="NAD(P)-binding Rossmann-fold domains"/>
    <property type="match status" value="1"/>
</dbReference>
<dbReference type="EMBL" id="GEBQ01000799">
    <property type="protein sequence ID" value="JAT39178.1"/>
    <property type="molecule type" value="Transcribed_RNA"/>
</dbReference>
<sequence length="263" mass="28572">MEADTAEVEVEDRWEQRVAVVTGAAGGIGSAVSRALTSRGTTVIGLDKSDKLEELEKEMAGQKGKFYGIKTDLTNEEEILSAFRWTEQHVGGIDILVNNAGVSTRTRVLDGEINIWRNMFEVNVYAVGICTREAVRSMKARGVKDGHIVNINSVTGHIVSTLLSQSVYSATKHAISLLTEAMRKELVESNSTIRVSSVSPGRVMTEMIAPQGVIRANDRGPVLDCPSVADAVIYVLSTPPNVQVSEVIVRPVGDLTHRFPKQI</sequence>
<evidence type="ECO:0000256" key="2">
    <source>
        <dbReference type="ARBA" id="ARBA00023002"/>
    </source>
</evidence>
<dbReference type="PANTHER" id="PTHR43115">
    <property type="entry name" value="DEHYDROGENASE/REDUCTASE SDR FAMILY MEMBER 11"/>
    <property type="match status" value="1"/>
</dbReference>
<gene>
    <name evidence="4" type="ORF">g.20356</name>
</gene>
<dbReference type="Gene3D" id="3.40.50.720">
    <property type="entry name" value="NAD(P)-binding Rossmann-like Domain"/>
    <property type="match status" value="1"/>
</dbReference>
<dbReference type="InterPro" id="IPR002347">
    <property type="entry name" value="SDR_fam"/>
</dbReference>
<proteinExistence type="inferred from homology"/>
<reference evidence="4" key="1">
    <citation type="submission" date="2015-11" db="EMBL/GenBank/DDBJ databases">
        <title>De novo transcriptome assembly of four potential Pierce s Disease insect vectors from Arizona vineyards.</title>
        <authorList>
            <person name="Tassone E.E."/>
        </authorList>
    </citation>
    <scope>NUCLEOTIDE SEQUENCE</scope>
</reference>
<evidence type="ECO:0000256" key="1">
    <source>
        <dbReference type="ARBA" id="ARBA00006484"/>
    </source>
</evidence>